<evidence type="ECO:0000256" key="1">
    <source>
        <dbReference type="SAM" id="SignalP"/>
    </source>
</evidence>
<keyword evidence="1" id="KW-0732">Signal</keyword>
<evidence type="ECO:0000313" key="3">
    <source>
        <dbReference type="EMBL" id="MEE6262049.1"/>
    </source>
</evidence>
<feature type="signal peptide" evidence="1">
    <location>
        <begin position="1"/>
        <end position="23"/>
    </location>
</feature>
<dbReference type="PROSITE" id="PS51318">
    <property type="entry name" value="TAT"/>
    <property type="match status" value="1"/>
</dbReference>
<gene>
    <name evidence="2" type="ORF">V1633_19110</name>
    <name evidence="3" type="ORF">V1633_26545</name>
</gene>
<evidence type="ECO:0000313" key="2">
    <source>
        <dbReference type="EMBL" id="MEE6260599.1"/>
    </source>
</evidence>
<name>A0ABU7RZV7_9ACTN</name>
<dbReference type="EMBL" id="JAZGQK010000016">
    <property type="protein sequence ID" value="MEE6260599.1"/>
    <property type="molecule type" value="Genomic_DNA"/>
</dbReference>
<dbReference type="InterPro" id="IPR006311">
    <property type="entry name" value="TAT_signal"/>
</dbReference>
<evidence type="ECO:0000313" key="4">
    <source>
        <dbReference type="Proteomes" id="UP001332243"/>
    </source>
</evidence>
<protein>
    <submittedName>
        <fullName evidence="3">Uncharacterized protein</fullName>
    </submittedName>
</protein>
<reference evidence="3 4" key="1">
    <citation type="submission" date="2024-01" db="EMBL/GenBank/DDBJ databases">
        <title>Genome insights into Plantactinospora sonchi sp. nov.</title>
        <authorList>
            <person name="Wang L."/>
        </authorList>
    </citation>
    <scope>NUCLEOTIDE SEQUENCE [LARGE SCALE GENOMIC DNA]</scope>
    <source>
        <strain evidence="3 4">NEAU-QY2</strain>
    </source>
</reference>
<keyword evidence="4" id="KW-1185">Reference proteome</keyword>
<feature type="chain" id="PRO_5045032722" evidence="1">
    <location>
        <begin position="24"/>
        <end position="182"/>
    </location>
</feature>
<dbReference type="EMBL" id="JAZGQK010000025">
    <property type="protein sequence ID" value="MEE6262049.1"/>
    <property type="molecule type" value="Genomic_DNA"/>
</dbReference>
<sequence>MRWTKRAALSLAAAGLVTTGSVAPVLPAAPAVAADQERRQGGWVPAPQEAFEMPAGARCDFAVRVQPVVDEVRKLVLAVYPDGSPRREIYTGALINEVTNLETGARSTADASGTSLVEYATDGSMTWYVTGPVLLGFRENAGSLPRGLWLVDGQFKVEFSPTYDKTITMLHGSTHDVCTDVD</sequence>
<organism evidence="3 4">
    <name type="scientific">Plantactinospora sonchi</name>
    <dbReference type="NCBI Taxonomy" id="1544735"/>
    <lineage>
        <taxon>Bacteria</taxon>
        <taxon>Bacillati</taxon>
        <taxon>Actinomycetota</taxon>
        <taxon>Actinomycetes</taxon>
        <taxon>Micromonosporales</taxon>
        <taxon>Micromonosporaceae</taxon>
        <taxon>Plantactinospora</taxon>
    </lineage>
</organism>
<dbReference type="Proteomes" id="UP001332243">
    <property type="component" value="Unassembled WGS sequence"/>
</dbReference>
<dbReference type="RefSeq" id="WP_331215711.1">
    <property type="nucleotide sequence ID" value="NZ_JAZGQK010000016.1"/>
</dbReference>
<accession>A0ABU7RZV7</accession>
<proteinExistence type="predicted"/>
<comment type="caution">
    <text evidence="3">The sequence shown here is derived from an EMBL/GenBank/DDBJ whole genome shotgun (WGS) entry which is preliminary data.</text>
</comment>